<evidence type="ECO:0000313" key="1">
    <source>
        <dbReference type="EMBL" id="KAF6747387.1"/>
    </source>
</evidence>
<organism evidence="1 2">
    <name type="scientific">Ephemerocybe angulata</name>
    <dbReference type="NCBI Taxonomy" id="980116"/>
    <lineage>
        <taxon>Eukaryota</taxon>
        <taxon>Fungi</taxon>
        <taxon>Dikarya</taxon>
        <taxon>Basidiomycota</taxon>
        <taxon>Agaricomycotina</taxon>
        <taxon>Agaricomycetes</taxon>
        <taxon>Agaricomycetidae</taxon>
        <taxon>Agaricales</taxon>
        <taxon>Agaricineae</taxon>
        <taxon>Psathyrellaceae</taxon>
        <taxon>Ephemerocybe</taxon>
    </lineage>
</organism>
<name>A0A8H6HJL4_9AGAR</name>
<accession>A0A8H6HJL4</accession>
<evidence type="ECO:0000313" key="2">
    <source>
        <dbReference type="Proteomes" id="UP000521943"/>
    </source>
</evidence>
<reference evidence="1 2" key="1">
    <citation type="submission" date="2020-07" db="EMBL/GenBank/DDBJ databases">
        <title>Comparative genomics of pyrophilous fungi reveals a link between fire events and developmental genes.</title>
        <authorList>
            <consortium name="DOE Joint Genome Institute"/>
            <person name="Steindorff A.S."/>
            <person name="Carver A."/>
            <person name="Calhoun S."/>
            <person name="Stillman K."/>
            <person name="Liu H."/>
            <person name="Lipzen A."/>
            <person name="Pangilinan J."/>
            <person name="Labutti K."/>
            <person name="Bruns T.D."/>
            <person name="Grigoriev I.V."/>
        </authorList>
    </citation>
    <scope>NUCLEOTIDE SEQUENCE [LARGE SCALE GENOMIC DNA]</scope>
    <source>
        <strain evidence="1 2">CBS 144469</strain>
    </source>
</reference>
<gene>
    <name evidence="1" type="ORF">DFP72DRAFT_1050135</name>
</gene>
<dbReference type="Proteomes" id="UP000521943">
    <property type="component" value="Unassembled WGS sequence"/>
</dbReference>
<comment type="caution">
    <text evidence="1">The sequence shown here is derived from an EMBL/GenBank/DDBJ whole genome shotgun (WGS) entry which is preliminary data.</text>
</comment>
<dbReference type="AlphaFoldDB" id="A0A8H6HJL4"/>
<sequence length="227" mass="24301">MLAKSVSVNMPATDATNGSISICPHCPKILKSQVLNWDNWYSERRSGACSLTTTTLNMAALDLSVHFAKFSFHSGFLSGYLVCMSLLLDVCLLGVSRRKLQDGVGVVTITYGNEQYTGQRVYVRAKGSVYLWRSQGQSTGGLDGCGREYLDDDPLIEGERAIAGGSAGVDAASLRPIQAKGTVYLWRGQGQSTVGLDGCEAAVVDDAPRIAALRSEVLRSSFLVPPS</sequence>
<proteinExistence type="predicted"/>
<protein>
    <submittedName>
        <fullName evidence="1">Uncharacterized protein</fullName>
    </submittedName>
</protein>
<keyword evidence="2" id="KW-1185">Reference proteome</keyword>
<dbReference type="EMBL" id="JACGCI010000081">
    <property type="protein sequence ID" value="KAF6747387.1"/>
    <property type="molecule type" value="Genomic_DNA"/>
</dbReference>